<dbReference type="EMBL" id="FQWE01000007">
    <property type="protein sequence ID" value="SHG28684.1"/>
    <property type="molecule type" value="Genomic_DNA"/>
</dbReference>
<keyword evidence="2" id="KW-1185">Reference proteome</keyword>
<protein>
    <submittedName>
        <fullName evidence="1">Uncharacterized protein</fullName>
    </submittedName>
</protein>
<dbReference type="AlphaFoldDB" id="A0A1M5IK01"/>
<evidence type="ECO:0000313" key="2">
    <source>
        <dbReference type="Proteomes" id="UP000184036"/>
    </source>
</evidence>
<proteinExistence type="predicted"/>
<reference evidence="2" key="1">
    <citation type="submission" date="2016-11" db="EMBL/GenBank/DDBJ databases">
        <authorList>
            <person name="Varghese N."/>
            <person name="Submissions S."/>
        </authorList>
    </citation>
    <scope>NUCLEOTIDE SEQUENCE [LARGE SCALE GENOMIC DNA]</scope>
    <source>
        <strain evidence="2">DSM 19741</strain>
    </source>
</reference>
<evidence type="ECO:0000313" key="1">
    <source>
        <dbReference type="EMBL" id="SHG28684.1"/>
    </source>
</evidence>
<gene>
    <name evidence="1" type="ORF">SAMN05444396_107115</name>
</gene>
<sequence length="35" mass="4115">MNYFSFDFKLVILGGSQLGKMMRLIFENSTHKLTF</sequence>
<dbReference type="Proteomes" id="UP000184036">
    <property type="component" value="Unassembled WGS sequence"/>
</dbReference>
<name>A0A1M5IK01_9FLAO</name>
<organism evidence="1 2">
    <name type="scientific">Flavobacterium segetis</name>
    <dbReference type="NCBI Taxonomy" id="271157"/>
    <lineage>
        <taxon>Bacteria</taxon>
        <taxon>Pseudomonadati</taxon>
        <taxon>Bacteroidota</taxon>
        <taxon>Flavobacteriia</taxon>
        <taxon>Flavobacteriales</taxon>
        <taxon>Flavobacteriaceae</taxon>
        <taxon>Flavobacterium</taxon>
    </lineage>
</organism>
<accession>A0A1M5IK01</accession>